<dbReference type="AlphaFoldDB" id="A0A5B9W6I8"/>
<evidence type="ECO:0000313" key="9">
    <source>
        <dbReference type="Proteomes" id="UP000324233"/>
    </source>
</evidence>
<evidence type="ECO:0000256" key="2">
    <source>
        <dbReference type="ARBA" id="ARBA00022649"/>
    </source>
</evidence>
<keyword evidence="7" id="KW-0346">Stress response</keyword>
<dbReference type="GO" id="GO:0003729">
    <property type="term" value="F:mRNA binding"/>
    <property type="evidence" value="ECO:0007669"/>
    <property type="project" value="InterPro"/>
</dbReference>
<sequence>MRYREIAKRLSCLGCREVPRTGDGSHRKWLKPATGGQTVIPDWGGDDLKLGTVRGAVRQPGLTWDEFSQA</sequence>
<reference evidence="8 9" key="1">
    <citation type="submission" date="2019-08" db="EMBL/GenBank/DDBJ databases">
        <title>Deep-cultivation of Planctomycetes and their phenomic and genomic characterization uncovers novel biology.</title>
        <authorList>
            <person name="Wiegand S."/>
            <person name="Jogler M."/>
            <person name="Boedeker C."/>
            <person name="Pinto D."/>
            <person name="Vollmers J."/>
            <person name="Rivas-Marin E."/>
            <person name="Kohn T."/>
            <person name="Peeters S.H."/>
            <person name="Heuer A."/>
            <person name="Rast P."/>
            <person name="Oberbeckmann S."/>
            <person name="Bunk B."/>
            <person name="Jeske O."/>
            <person name="Meyerdierks A."/>
            <person name="Storesund J.E."/>
            <person name="Kallscheuer N."/>
            <person name="Luecker S."/>
            <person name="Lage O.M."/>
            <person name="Pohl T."/>
            <person name="Merkel B.J."/>
            <person name="Hornburger P."/>
            <person name="Mueller R.-W."/>
            <person name="Bruemmer F."/>
            <person name="Labrenz M."/>
            <person name="Spormann A.M."/>
            <person name="Op den Camp H."/>
            <person name="Overmann J."/>
            <person name="Amann R."/>
            <person name="Jetten M.S.M."/>
            <person name="Mascher T."/>
            <person name="Medema M.H."/>
            <person name="Devos D.P."/>
            <person name="Kaster A.-K."/>
            <person name="Ovreas L."/>
            <person name="Rohde M."/>
            <person name="Galperin M.Y."/>
            <person name="Jogler C."/>
        </authorList>
    </citation>
    <scope>NUCLEOTIDE SEQUENCE [LARGE SCALE GENOMIC DNA]</scope>
    <source>
        <strain evidence="8 9">OJF2</strain>
    </source>
</reference>
<proteinExistence type="inferred from homology"/>
<dbReference type="GO" id="GO:0016787">
    <property type="term" value="F:hydrolase activity"/>
    <property type="evidence" value="ECO:0007669"/>
    <property type="project" value="UniProtKB-KW"/>
</dbReference>
<evidence type="ECO:0000256" key="6">
    <source>
        <dbReference type="ARBA" id="ARBA00022884"/>
    </source>
</evidence>
<evidence type="ECO:0000313" key="8">
    <source>
        <dbReference type="EMBL" id="QEH35580.1"/>
    </source>
</evidence>
<keyword evidence="4" id="KW-0255">Endonuclease</keyword>
<name>A0A5B9W6I8_9BACT</name>
<evidence type="ECO:0000256" key="1">
    <source>
        <dbReference type="ARBA" id="ARBA00006620"/>
    </source>
</evidence>
<dbReference type="InterPro" id="IPR012933">
    <property type="entry name" value="HicA_mRNA_interferase"/>
</dbReference>
<keyword evidence="9" id="KW-1185">Reference proteome</keyword>
<dbReference type="Pfam" id="PF07927">
    <property type="entry name" value="HicA_toxin"/>
    <property type="match status" value="1"/>
</dbReference>
<protein>
    <submittedName>
        <fullName evidence="8">YcfA-like protein</fullName>
    </submittedName>
</protein>
<dbReference type="Proteomes" id="UP000324233">
    <property type="component" value="Chromosome"/>
</dbReference>
<comment type="similarity">
    <text evidence="1">Belongs to the HicA mRNA interferase family.</text>
</comment>
<keyword evidence="6" id="KW-0694">RNA-binding</keyword>
<keyword evidence="3" id="KW-0540">Nuclease</keyword>
<dbReference type="OrthoDB" id="286048at2"/>
<dbReference type="InterPro" id="IPR038570">
    <property type="entry name" value="HicA_sf"/>
</dbReference>
<keyword evidence="5" id="KW-0378">Hydrolase</keyword>
<gene>
    <name evidence="8" type="ORF">OJF2_41330</name>
</gene>
<dbReference type="SUPFAM" id="SSF54786">
    <property type="entry name" value="YcfA/nrd intein domain"/>
    <property type="match status" value="1"/>
</dbReference>
<accession>A0A5B9W6I8</accession>
<organism evidence="8 9">
    <name type="scientific">Aquisphaera giovannonii</name>
    <dbReference type="NCBI Taxonomy" id="406548"/>
    <lineage>
        <taxon>Bacteria</taxon>
        <taxon>Pseudomonadati</taxon>
        <taxon>Planctomycetota</taxon>
        <taxon>Planctomycetia</taxon>
        <taxon>Isosphaerales</taxon>
        <taxon>Isosphaeraceae</taxon>
        <taxon>Aquisphaera</taxon>
    </lineage>
</organism>
<dbReference type="KEGG" id="agv:OJF2_41330"/>
<dbReference type="EMBL" id="CP042997">
    <property type="protein sequence ID" value="QEH35580.1"/>
    <property type="molecule type" value="Genomic_DNA"/>
</dbReference>
<evidence type="ECO:0000256" key="4">
    <source>
        <dbReference type="ARBA" id="ARBA00022759"/>
    </source>
</evidence>
<evidence type="ECO:0000256" key="3">
    <source>
        <dbReference type="ARBA" id="ARBA00022722"/>
    </source>
</evidence>
<dbReference type="RefSeq" id="WP_148595367.1">
    <property type="nucleotide sequence ID" value="NZ_CP042997.1"/>
</dbReference>
<dbReference type="GO" id="GO:0004519">
    <property type="term" value="F:endonuclease activity"/>
    <property type="evidence" value="ECO:0007669"/>
    <property type="project" value="UniProtKB-KW"/>
</dbReference>
<keyword evidence="2" id="KW-1277">Toxin-antitoxin system</keyword>
<evidence type="ECO:0000256" key="5">
    <source>
        <dbReference type="ARBA" id="ARBA00022801"/>
    </source>
</evidence>
<evidence type="ECO:0000256" key="7">
    <source>
        <dbReference type="ARBA" id="ARBA00023016"/>
    </source>
</evidence>
<dbReference type="Gene3D" id="3.30.920.30">
    <property type="entry name" value="Hypothetical protein"/>
    <property type="match status" value="1"/>
</dbReference>